<keyword evidence="5 9" id="KW-0812">Transmembrane</keyword>
<proteinExistence type="inferred from homology"/>
<keyword evidence="6 9" id="KW-1133">Transmembrane helix</keyword>
<evidence type="ECO:0000256" key="9">
    <source>
        <dbReference type="SAM" id="Phobius"/>
    </source>
</evidence>
<evidence type="ECO:0000313" key="11">
    <source>
        <dbReference type="Proteomes" id="UP000199125"/>
    </source>
</evidence>
<dbReference type="AlphaFoldDB" id="A0A1H6N1V6"/>
<accession>A0A1H6N1V6</accession>
<keyword evidence="7 9" id="KW-0472">Membrane</keyword>
<evidence type="ECO:0000313" key="10">
    <source>
        <dbReference type="EMBL" id="SEI08587.1"/>
    </source>
</evidence>
<dbReference type="STRING" id="65735.SAMN04488075_2754"/>
<dbReference type="GO" id="GO:0005886">
    <property type="term" value="C:plasma membrane"/>
    <property type="evidence" value="ECO:0007669"/>
    <property type="project" value="UniProtKB-SubCell"/>
</dbReference>
<evidence type="ECO:0000256" key="7">
    <source>
        <dbReference type="ARBA" id="ARBA00023136"/>
    </source>
</evidence>
<evidence type="ECO:0000256" key="8">
    <source>
        <dbReference type="SAM" id="MobiDB-lite"/>
    </source>
</evidence>
<evidence type="ECO:0000256" key="3">
    <source>
        <dbReference type="ARBA" id="ARBA00022448"/>
    </source>
</evidence>
<feature type="transmembrane region" description="Helical" evidence="9">
    <location>
        <begin position="194"/>
        <end position="211"/>
    </location>
</feature>
<feature type="transmembrane region" description="Helical" evidence="9">
    <location>
        <begin position="162"/>
        <end position="182"/>
    </location>
</feature>
<dbReference type="GO" id="GO:1903785">
    <property type="term" value="P:L-valine transmembrane transport"/>
    <property type="evidence" value="ECO:0007669"/>
    <property type="project" value="TreeGrafter"/>
</dbReference>
<dbReference type="Proteomes" id="UP000199125">
    <property type="component" value="Unassembled WGS sequence"/>
</dbReference>
<name>A0A1H6N1V6_9RHOB</name>
<gene>
    <name evidence="10" type="ORF">SAMN04488075_2754</name>
</gene>
<sequence>MSRSGPADRMPAKDSGPTAADPAAAPRRRNPSLRRAALAGALNSLPFLLVLVPFAMLFGVVATAAGLDIRQVMGFSVLVLAGASQFSAVQLMSEHAPVIVVLLSSLAINLRMAMYSASLTPWLGRAPGWQRAAIAYLLVDQTYGLGMQKFERDPQMTVAERMAYLLGASPLLCLPWMVFTWVGATAGQMIPADWPLDFAVPITFLALIAPMLRTMAHVAAAGVSVIAALVLSGLPSGTGVLVAGSLGMVAGAWVEGWQARRAAARQLAKESRG</sequence>
<evidence type="ECO:0000256" key="6">
    <source>
        <dbReference type="ARBA" id="ARBA00022989"/>
    </source>
</evidence>
<comment type="subcellular location">
    <subcellularLocation>
        <location evidence="1">Cell membrane</location>
        <topology evidence="1">Multi-pass membrane protein</topology>
    </subcellularLocation>
</comment>
<keyword evidence="11" id="KW-1185">Reference proteome</keyword>
<comment type="similarity">
    <text evidence="2">Belongs to the AzlC family.</text>
</comment>
<reference evidence="11" key="1">
    <citation type="submission" date="2016-10" db="EMBL/GenBank/DDBJ databases">
        <authorList>
            <person name="Varghese N."/>
            <person name="Submissions S."/>
        </authorList>
    </citation>
    <scope>NUCLEOTIDE SEQUENCE [LARGE SCALE GENOMIC DNA]</scope>
    <source>
        <strain evidence="11">DSM 11593</strain>
    </source>
</reference>
<dbReference type="PANTHER" id="PTHR34979">
    <property type="entry name" value="INNER MEMBRANE PROTEIN YGAZ"/>
    <property type="match status" value="1"/>
</dbReference>
<evidence type="ECO:0000256" key="5">
    <source>
        <dbReference type="ARBA" id="ARBA00022692"/>
    </source>
</evidence>
<feature type="transmembrane region" description="Helical" evidence="9">
    <location>
        <begin position="36"/>
        <end position="60"/>
    </location>
</feature>
<dbReference type="InterPro" id="IPR011606">
    <property type="entry name" value="Brnchd-chn_aa_trnsp_permease"/>
</dbReference>
<organism evidence="10 11">
    <name type="scientific">Paracoccus alkenifer</name>
    <dbReference type="NCBI Taxonomy" id="65735"/>
    <lineage>
        <taxon>Bacteria</taxon>
        <taxon>Pseudomonadati</taxon>
        <taxon>Pseudomonadota</taxon>
        <taxon>Alphaproteobacteria</taxon>
        <taxon>Rhodobacterales</taxon>
        <taxon>Paracoccaceae</taxon>
        <taxon>Paracoccus</taxon>
    </lineage>
</organism>
<keyword evidence="3" id="KW-0813">Transport</keyword>
<keyword evidence="4" id="KW-1003">Cell membrane</keyword>
<evidence type="ECO:0000256" key="4">
    <source>
        <dbReference type="ARBA" id="ARBA00022475"/>
    </source>
</evidence>
<dbReference type="PANTHER" id="PTHR34979:SF1">
    <property type="entry name" value="INNER MEMBRANE PROTEIN YGAZ"/>
    <property type="match status" value="1"/>
</dbReference>
<dbReference type="Pfam" id="PF03591">
    <property type="entry name" value="AzlC"/>
    <property type="match status" value="1"/>
</dbReference>
<evidence type="ECO:0000256" key="2">
    <source>
        <dbReference type="ARBA" id="ARBA00010735"/>
    </source>
</evidence>
<evidence type="ECO:0000256" key="1">
    <source>
        <dbReference type="ARBA" id="ARBA00004651"/>
    </source>
</evidence>
<dbReference type="EMBL" id="FNXG01000005">
    <property type="protein sequence ID" value="SEI08587.1"/>
    <property type="molecule type" value="Genomic_DNA"/>
</dbReference>
<feature type="region of interest" description="Disordered" evidence="8">
    <location>
        <begin position="1"/>
        <end position="29"/>
    </location>
</feature>
<protein>
    <submittedName>
        <fullName evidence="10">Predicted branched-chain amino acid permease (Azaleucine resistance)</fullName>
    </submittedName>
</protein>